<dbReference type="GeneID" id="32894874"/>
<evidence type="ECO:0000256" key="1">
    <source>
        <dbReference type="ARBA" id="ARBA00023015"/>
    </source>
</evidence>
<keyword evidence="1" id="KW-0805">Transcription regulation</keyword>
<accession>A0A2Z2HW55</accession>
<dbReference type="InterPro" id="IPR007050">
    <property type="entry name" value="HTH_bacterioopsin"/>
</dbReference>
<dbReference type="PANTHER" id="PTHR34236:SF1">
    <property type="entry name" value="DIMETHYL SULFOXIDE REDUCTASE TRANSCRIPTIONAL ACTIVATOR"/>
    <property type="match status" value="1"/>
</dbReference>
<keyword evidence="6" id="KW-1185">Reference proteome</keyword>
<feature type="domain" description="Bacterioopsin transcriptional activator GAF and HTH associated" evidence="4">
    <location>
        <begin position="6"/>
        <end position="155"/>
    </location>
</feature>
<organism evidence="5 6">
    <name type="scientific">Natrarchaeobaculum aegyptiacum</name>
    <dbReference type="NCBI Taxonomy" id="745377"/>
    <lineage>
        <taxon>Archaea</taxon>
        <taxon>Methanobacteriati</taxon>
        <taxon>Methanobacteriota</taxon>
        <taxon>Stenosarchaea group</taxon>
        <taxon>Halobacteria</taxon>
        <taxon>Halobacteriales</taxon>
        <taxon>Natrialbaceae</taxon>
        <taxon>Natrarchaeobaculum</taxon>
    </lineage>
</organism>
<name>A0A2Z2HW55_9EURY</name>
<proteinExistence type="predicted"/>
<evidence type="ECO:0000259" key="3">
    <source>
        <dbReference type="Pfam" id="PF04967"/>
    </source>
</evidence>
<dbReference type="EMBL" id="CP019893">
    <property type="protein sequence ID" value="ARS90435.1"/>
    <property type="molecule type" value="Genomic_DNA"/>
</dbReference>
<dbReference type="AlphaFoldDB" id="A0A2Z2HW55"/>
<dbReference type="PANTHER" id="PTHR34236">
    <property type="entry name" value="DIMETHYL SULFOXIDE REDUCTASE TRANSCRIPTIONAL ACTIVATOR"/>
    <property type="match status" value="1"/>
</dbReference>
<evidence type="ECO:0000313" key="5">
    <source>
        <dbReference type="EMBL" id="ARS90435.1"/>
    </source>
</evidence>
<feature type="domain" description="HTH bat-type" evidence="3">
    <location>
        <begin position="160"/>
        <end position="211"/>
    </location>
</feature>
<dbReference type="RefSeq" id="WP_086888807.1">
    <property type="nucleotide sequence ID" value="NZ_CP019893.1"/>
</dbReference>
<sequence>MSLRAEFEAASPGLVLGPTLEALPSLTVDLERQYALDPDHPIAFCWVRYPDRRRLEQTLTDDGTVDDFDRVTTADDSALYRIQRSDSNVVGAYRRWVAVGGELLAGRGSDGRWEIEMRFPDREAFTTYHDFLQREGVGFELHRLAPDDRVGRDRQSEPVTHSQREALVLAHEHGFFEVPRETSLETIADTLEISTQAVSERLRRGQSRLIEEHVL</sequence>
<dbReference type="KEGG" id="naj:B1756_12315"/>
<evidence type="ECO:0000313" key="6">
    <source>
        <dbReference type="Proteomes" id="UP000250088"/>
    </source>
</evidence>
<keyword evidence="2" id="KW-0804">Transcription</keyword>
<protein>
    <submittedName>
        <fullName evidence="5">Bacterio-opsin activator</fullName>
    </submittedName>
</protein>
<dbReference type="Gene3D" id="1.10.10.10">
    <property type="entry name" value="Winged helix-like DNA-binding domain superfamily/Winged helix DNA-binding domain"/>
    <property type="match status" value="1"/>
</dbReference>
<dbReference type="InterPro" id="IPR031803">
    <property type="entry name" value="BAT_GAF/HTH-assoc"/>
</dbReference>
<evidence type="ECO:0000259" key="4">
    <source>
        <dbReference type="Pfam" id="PF15915"/>
    </source>
</evidence>
<gene>
    <name evidence="5" type="ORF">B1756_12315</name>
</gene>
<dbReference type="Pfam" id="PF15915">
    <property type="entry name" value="BAT"/>
    <property type="match status" value="1"/>
</dbReference>
<reference evidence="6" key="1">
    <citation type="submission" date="2017-02" db="EMBL/GenBank/DDBJ databases">
        <title>Natronthermophilus aegyptiacus gen. nov.,sp. nov., an aerobic, extremely halophilic alkalithermophilic archaeon isolated from the athalassohaline Wadi An Natrun, Egypt.</title>
        <authorList>
            <person name="Zhao B."/>
        </authorList>
    </citation>
    <scope>NUCLEOTIDE SEQUENCE [LARGE SCALE GENOMIC DNA]</scope>
    <source>
        <strain evidence="6">JW/NM-HA 15</strain>
    </source>
</reference>
<evidence type="ECO:0000256" key="2">
    <source>
        <dbReference type="ARBA" id="ARBA00023163"/>
    </source>
</evidence>
<dbReference type="InterPro" id="IPR036388">
    <property type="entry name" value="WH-like_DNA-bd_sf"/>
</dbReference>
<dbReference type="OrthoDB" id="202021at2157"/>
<dbReference type="InterPro" id="IPR013324">
    <property type="entry name" value="RNA_pol_sigma_r3/r4-like"/>
</dbReference>
<dbReference type="Pfam" id="PF04967">
    <property type="entry name" value="HTH_10"/>
    <property type="match status" value="1"/>
</dbReference>
<dbReference type="Proteomes" id="UP000250088">
    <property type="component" value="Chromosome"/>
</dbReference>
<dbReference type="SUPFAM" id="SSF88659">
    <property type="entry name" value="Sigma3 and sigma4 domains of RNA polymerase sigma factors"/>
    <property type="match status" value="1"/>
</dbReference>